<sequence length="215" mass="24854">MDKDKIDKKDHILDVAERIFAEMGFDGASTRMISGEAGVNMAMLNYYFGSKEGLFLAVIDRKITSFQNILQTLGNDENRTSWEKIESYIEVYGDRVVINNCFQKLLYQEMSMNRRTELSEKIRTILMKNVSELFKIMQEGIDNGEFDADADLQLIVATLYGTKNFILNTPFMSETMLGYDIQDEKILEEQFKPRIKKYLKSLLKGYLVKANDNSK</sequence>
<evidence type="ECO:0000259" key="3">
    <source>
        <dbReference type="PROSITE" id="PS50977"/>
    </source>
</evidence>
<dbReference type="Pfam" id="PF00440">
    <property type="entry name" value="TetR_N"/>
    <property type="match status" value="1"/>
</dbReference>
<evidence type="ECO:0000313" key="5">
    <source>
        <dbReference type="Proteomes" id="UP001324380"/>
    </source>
</evidence>
<organism evidence="4 5">
    <name type="scientific">Mucilaginibacter sabulilitoris</name>
    <dbReference type="NCBI Taxonomy" id="1173583"/>
    <lineage>
        <taxon>Bacteria</taxon>
        <taxon>Pseudomonadati</taxon>
        <taxon>Bacteroidota</taxon>
        <taxon>Sphingobacteriia</taxon>
        <taxon>Sphingobacteriales</taxon>
        <taxon>Sphingobacteriaceae</taxon>
        <taxon>Mucilaginibacter</taxon>
    </lineage>
</organism>
<reference evidence="4 5" key="1">
    <citation type="submission" date="2023-11" db="EMBL/GenBank/DDBJ databases">
        <title>Analysis of the Genomes of Mucilaginibacter gossypii cycad 4 and M. sabulilitoris SNA2: microbes with the potential for plant growth promotion.</title>
        <authorList>
            <person name="Hirsch A.M."/>
            <person name="Humm E."/>
            <person name="Rubbi M."/>
            <person name="Del Vecchio G."/>
            <person name="Ha S.M."/>
            <person name="Pellegrini M."/>
            <person name="Gunsalus R.P."/>
        </authorList>
    </citation>
    <scope>NUCLEOTIDE SEQUENCE [LARGE SCALE GENOMIC DNA]</scope>
    <source>
        <strain evidence="4 5">SNA2</strain>
    </source>
</reference>
<evidence type="ECO:0000313" key="4">
    <source>
        <dbReference type="EMBL" id="WPU94939.1"/>
    </source>
</evidence>
<dbReference type="InterPro" id="IPR041474">
    <property type="entry name" value="NicS_C"/>
</dbReference>
<dbReference type="PROSITE" id="PS01081">
    <property type="entry name" value="HTH_TETR_1"/>
    <property type="match status" value="1"/>
</dbReference>
<feature type="domain" description="HTH tetR-type" evidence="3">
    <location>
        <begin position="6"/>
        <end position="66"/>
    </location>
</feature>
<keyword evidence="1 2" id="KW-0238">DNA-binding</keyword>
<dbReference type="Pfam" id="PF17938">
    <property type="entry name" value="TetR_C_29"/>
    <property type="match status" value="1"/>
</dbReference>
<dbReference type="PROSITE" id="PS50977">
    <property type="entry name" value="HTH_TETR_2"/>
    <property type="match status" value="1"/>
</dbReference>
<dbReference type="Proteomes" id="UP001324380">
    <property type="component" value="Chromosome"/>
</dbReference>
<dbReference type="InterPro" id="IPR050109">
    <property type="entry name" value="HTH-type_TetR-like_transc_reg"/>
</dbReference>
<dbReference type="EMBL" id="CP139558">
    <property type="protein sequence ID" value="WPU94939.1"/>
    <property type="molecule type" value="Genomic_DNA"/>
</dbReference>
<dbReference type="SUPFAM" id="SSF46689">
    <property type="entry name" value="Homeodomain-like"/>
    <property type="match status" value="1"/>
</dbReference>
<dbReference type="InterPro" id="IPR009057">
    <property type="entry name" value="Homeodomain-like_sf"/>
</dbReference>
<dbReference type="PANTHER" id="PTHR30328:SF54">
    <property type="entry name" value="HTH-TYPE TRANSCRIPTIONAL REPRESSOR SCO4008"/>
    <property type="match status" value="1"/>
</dbReference>
<dbReference type="InterPro" id="IPR023772">
    <property type="entry name" value="DNA-bd_HTH_TetR-type_CS"/>
</dbReference>
<accession>A0ABZ0TT35</accession>
<dbReference type="SUPFAM" id="SSF48498">
    <property type="entry name" value="Tetracyclin repressor-like, C-terminal domain"/>
    <property type="match status" value="1"/>
</dbReference>
<name>A0ABZ0TT35_9SPHI</name>
<evidence type="ECO:0000256" key="2">
    <source>
        <dbReference type="PROSITE-ProRule" id="PRU00335"/>
    </source>
</evidence>
<dbReference type="RefSeq" id="WP_321564052.1">
    <property type="nucleotide sequence ID" value="NZ_CP139558.1"/>
</dbReference>
<evidence type="ECO:0000256" key="1">
    <source>
        <dbReference type="ARBA" id="ARBA00023125"/>
    </source>
</evidence>
<dbReference type="PRINTS" id="PR00455">
    <property type="entry name" value="HTHTETR"/>
</dbReference>
<dbReference type="InterPro" id="IPR036271">
    <property type="entry name" value="Tet_transcr_reg_TetR-rel_C_sf"/>
</dbReference>
<feature type="DNA-binding region" description="H-T-H motif" evidence="2">
    <location>
        <begin position="29"/>
        <end position="48"/>
    </location>
</feature>
<keyword evidence="5" id="KW-1185">Reference proteome</keyword>
<dbReference type="Gene3D" id="1.10.357.10">
    <property type="entry name" value="Tetracycline Repressor, domain 2"/>
    <property type="match status" value="1"/>
</dbReference>
<protein>
    <submittedName>
        <fullName evidence="4">TetR/AcrR family transcriptional regulator</fullName>
    </submittedName>
</protein>
<dbReference type="InterPro" id="IPR001647">
    <property type="entry name" value="HTH_TetR"/>
</dbReference>
<gene>
    <name evidence="4" type="ORF">SNE25_05315</name>
</gene>
<dbReference type="PANTHER" id="PTHR30328">
    <property type="entry name" value="TRANSCRIPTIONAL REPRESSOR"/>
    <property type="match status" value="1"/>
</dbReference>
<proteinExistence type="predicted"/>